<evidence type="ECO:0000313" key="2">
    <source>
        <dbReference type="EMBL" id="RQD76522.1"/>
    </source>
</evidence>
<feature type="domain" description="Glutaredoxin" evidence="1">
    <location>
        <begin position="5"/>
        <end position="63"/>
    </location>
</feature>
<dbReference type="GO" id="GO:0009055">
    <property type="term" value="F:electron transfer activity"/>
    <property type="evidence" value="ECO:0007669"/>
    <property type="project" value="TreeGrafter"/>
</dbReference>
<protein>
    <submittedName>
        <fullName evidence="2">Glutaredoxin family protein</fullName>
    </submittedName>
</protein>
<dbReference type="InterPro" id="IPR051548">
    <property type="entry name" value="Grx-like_ET"/>
</dbReference>
<sequence>MTEEIIVYTKSGCPYCRKLMEDYKEKGVPFKEINVSMDEEARKLVKDVLRADKVPVTVKNGKLDAIGYKGQG</sequence>
<dbReference type="Pfam" id="PF00462">
    <property type="entry name" value="Glutaredoxin"/>
    <property type="match status" value="1"/>
</dbReference>
<name>A0A424YFG4_9FIRM</name>
<dbReference type="AlphaFoldDB" id="A0A424YFG4"/>
<comment type="caution">
    <text evidence="2">The sequence shown here is derived from an EMBL/GenBank/DDBJ whole genome shotgun (WGS) entry which is preliminary data.</text>
</comment>
<dbReference type="SUPFAM" id="SSF52833">
    <property type="entry name" value="Thioredoxin-like"/>
    <property type="match status" value="1"/>
</dbReference>
<dbReference type="InterPro" id="IPR036249">
    <property type="entry name" value="Thioredoxin-like_sf"/>
</dbReference>
<dbReference type="Proteomes" id="UP000285138">
    <property type="component" value="Unassembled WGS sequence"/>
</dbReference>
<dbReference type="EMBL" id="QZAA01000113">
    <property type="protein sequence ID" value="RQD76522.1"/>
    <property type="molecule type" value="Genomic_DNA"/>
</dbReference>
<dbReference type="PANTHER" id="PTHR34386:SF1">
    <property type="entry name" value="GLUTAREDOXIN-LIKE PROTEIN NRDH"/>
    <property type="match status" value="1"/>
</dbReference>
<dbReference type="PANTHER" id="PTHR34386">
    <property type="entry name" value="GLUTAREDOXIN"/>
    <property type="match status" value="1"/>
</dbReference>
<evidence type="ECO:0000259" key="1">
    <source>
        <dbReference type="Pfam" id="PF00462"/>
    </source>
</evidence>
<dbReference type="PROSITE" id="PS51354">
    <property type="entry name" value="GLUTAREDOXIN_2"/>
    <property type="match status" value="1"/>
</dbReference>
<dbReference type="Gene3D" id="3.40.30.10">
    <property type="entry name" value="Glutaredoxin"/>
    <property type="match status" value="1"/>
</dbReference>
<accession>A0A424YFG4</accession>
<reference evidence="2 3" key="1">
    <citation type="submission" date="2018-08" db="EMBL/GenBank/DDBJ databases">
        <title>The metabolism and importance of syntrophic acetate oxidation coupled to methane or sulfide production in haloalkaline environments.</title>
        <authorList>
            <person name="Timmers P.H.A."/>
            <person name="Vavourakis C.D."/>
            <person name="Sorokin D.Y."/>
            <person name="Sinninghe Damste J.S."/>
            <person name="Muyzer G."/>
            <person name="Stams A.J.M."/>
            <person name="Plugge C.M."/>
        </authorList>
    </citation>
    <scope>NUCLEOTIDE SEQUENCE [LARGE SCALE GENOMIC DNA]</scope>
    <source>
        <strain evidence="2">MSAO_Bac1</strain>
    </source>
</reference>
<proteinExistence type="predicted"/>
<dbReference type="CDD" id="cd02976">
    <property type="entry name" value="NrdH"/>
    <property type="match status" value="1"/>
</dbReference>
<dbReference type="InterPro" id="IPR002109">
    <property type="entry name" value="Glutaredoxin"/>
</dbReference>
<organism evidence="2 3">
    <name type="scientific">Candidatus Syntrophonatronum acetioxidans</name>
    <dbReference type="NCBI Taxonomy" id="1795816"/>
    <lineage>
        <taxon>Bacteria</taxon>
        <taxon>Bacillati</taxon>
        <taxon>Bacillota</taxon>
        <taxon>Clostridia</taxon>
        <taxon>Eubacteriales</taxon>
        <taxon>Syntrophomonadaceae</taxon>
        <taxon>Candidatus Syntrophonatronum</taxon>
    </lineage>
</organism>
<dbReference type="GO" id="GO:0045454">
    <property type="term" value="P:cell redox homeostasis"/>
    <property type="evidence" value="ECO:0007669"/>
    <property type="project" value="TreeGrafter"/>
</dbReference>
<dbReference type="NCBIfam" id="NF041212">
    <property type="entry name" value="Uxx_star"/>
    <property type="match status" value="1"/>
</dbReference>
<gene>
    <name evidence="2" type="ORF">D5R97_04250</name>
</gene>
<evidence type="ECO:0000313" key="3">
    <source>
        <dbReference type="Proteomes" id="UP000285138"/>
    </source>
</evidence>